<sequence length="120" mass="13619">MAFFQYLNFDGVDLPLPDSYEVDMADKEADSGGETEAGTVQRDVVRTGVVTISVSFSVTQKWLRLLTGYKQQEKIRVGFFDPETASVRQTEMYVEGFKAKLKKDTSYKGLWIVSFTLKEL</sequence>
<accession>A0A6N7XJK4</accession>
<reference evidence="1 2" key="1">
    <citation type="submission" date="2019-08" db="EMBL/GenBank/DDBJ databases">
        <title>In-depth cultivation of the pig gut microbiome towards novel bacterial diversity and tailored functional studies.</title>
        <authorList>
            <person name="Wylensek D."/>
            <person name="Hitch T.C.A."/>
            <person name="Clavel T."/>
        </authorList>
    </citation>
    <scope>NUCLEOTIDE SEQUENCE [LARGE SCALE GENOMIC DNA]</scope>
    <source>
        <strain evidence="1 2">WCA-MUC-591-APC-4B</strain>
    </source>
</reference>
<organism evidence="1 2">
    <name type="scientific">Mogibacterium kristiansenii</name>
    <dbReference type="NCBI Taxonomy" id="2606708"/>
    <lineage>
        <taxon>Bacteria</taxon>
        <taxon>Bacillati</taxon>
        <taxon>Bacillota</taxon>
        <taxon>Clostridia</taxon>
        <taxon>Peptostreptococcales</taxon>
        <taxon>Anaerovoracaceae</taxon>
        <taxon>Mogibacterium</taxon>
    </lineage>
</organism>
<comment type="caution">
    <text evidence="1">The sequence shown here is derived from an EMBL/GenBank/DDBJ whole genome shotgun (WGS) entry which is preliminary data.</text>
</comment>
<protein>
    <submittedName>
        <fullName evidence="1">Uncharacterized protein</fullName>
    </submittedName>
</protein>
<name>A0A6N7XJK4_9FIRM</name>
<keyword evidence="2" id="KW-1185">Reference proteome</keyword>
<proteinExistence type="predicted"/>
<evidence type="ECO:0000313" key="1">
    <source>
        <dbReference type="EMBL" id="MST69781.1"/>
    </source>
</evidence>
<dbReference type="EMBL" id="VUNA01000001">
    <property type="protein sequence ID" value="MST69781.1"/>
    <property type="molecule type" value="Genomic_DNA"/>
</dbReference>
<dbReference type="Proteomes" id="UP000469424">
    <property type="component" value="Unassembled WGS sequence"/>
</dbReference>
<evidence type="ECO:0000313" key="2">
    <source>
        <dbReference type="Proteomes" id="UP000469424"/>
    </source>
</evidence>
<gene>
    <name evidence="1" type="ORF">FYJ65_00235</name>
</gene>
<dbReference type="AlphaFoldDB" id="A0A6N7XJK4"/>